<dbReference type="CDD" id="cd00130">
    <property type="entry name" value="PAS"/>
    <property type="match status" value="2"/>
</dbReference>
<comment type="caution">
    <text evidence="4">The sequence shown here is derived from an EMBL/GenBank/DDBJ whole genome shotgun (WGS) entry which is preliminary data.</text>
</comment>
<dbReference type="InterPro" id="IPR029787">
    <property type="entry name" value="Nucleotide_cyclase"/>
</dbReference>
<dbReference type="RefSeq" id="WP_344704027.1">
    <property type="nucleotide sequence ID" value="NZ_BAAAZT010000070.1"/>
</dbReference>
<evidence type="ECO:0000313" key="5">
    <source>
        <dbReference type="Proteomes" id="UP001500133"/>
    </source>
</evidence>
<dbReference type="InterPro" id="IPR000014">
    <property type="entry name" value="PAS"/>
</dbReference>
<dbReference type="PANTHER" id="PTHR46663">
    <property type="entry name" value="DIGUANYLATE CYCLASE DGCT-RELATED"/>
    <property type="match status" value="1"/>
</dbReference>
<dbReference type="InterPro" id="IPR000160">
    <property type="entry name" value="GGDEF_dom"/>
</dbReference>
<dbReference type="InterPro" id="IPR043128">
    <property type="entry name" value="Rev_trsase/Diguanyl_cyclase"/>
</dbReference>
<reference evidence="5" key="1">
    <citation type="journal article" date="2019" name="Int. J. Syst. Evol. Microbiol.">
        <title>The Global Catalogue of Microorganisms (GCM) 10K type strain sequencing project: providing services to taxonomists for standard genome sequencing and annotation.</title>
        <authorList>
            <consortium name="The Broad Institute Genomics Platform"/>
            <consortium name="The Broad Institute Genome Sequencing Center for Infectious Disease"/>
            <person name="Wu L."/>
            <person name="Ma J."/>
        </authorList>
    </citation>
    <scope>NUCLEOTIDE SEQUENCE [LARGE SCALE GENOMIC DNA]</scope>
    <source>
        <strain evidence="5">JCM 16914</strain>
    </source>
</reference>
<feature type="domain" description="PAS" evidence="1">
    <location>
        <begin position="139"/>
        <end position="187"/>
    </location>
</feature>
<organism evidence="4 5">
    <name type="scientific">Halomonas cibimaris</name>
    <dbReference type="NCBI Taxonomy" id="657012"/>
    <lineage>
        <taxon>Bacteria</taxon>
        <taxon>Pseudomonadati</taxon>
        <taxon>Pseudomonadota</taxon>
        <taxon>Gammaproteobacteria</taxon>
        <taxon>Oceanospirillales</taxon>
        <taxon>Halomonadaceae</taxon>
        <taxon>Halomonas</taxon>
    </lineage>
</organism>
<dbReference type="SMART" id="SM00086">
    <property type="entry name" value="PAC"/>
    <property type="match status" value="2"/>
</dbReference>
<dbReference type="PROSITE" id="PS50113">
    <property type="entry name" value="PAC"/>
    <property type="match status" value="2"/>
</dbReference>
<feature type="domain" description="PAC" evidence="2">
    <location>
        <begin position="91"/>
        <end position="145"/>
    </location>
</feature>
<name>A0ABP7LPZ4_9GAMM</name>
<evidence type="ECO:0000259" key="2">
    <source>
        <dbReference type="PROSITE" id="PS50113"/>
    </source>
</evidence>
<dbReference type="InterPro" id="IPR052163">
    <property type="entry name" value="DGC-Regulatory_Protein"/>
</dbReference>
<feature type="domain" description="PAC" evidence="2">
    <location>
        <begin position="214"/>
        <end position="266"/>
    </location>
</feature>
<dbReference type="Pfam" id="PF00990">
    <property type="entry name" value="GGDEF"/>
    <property type="match status" value="1"/>
</dbReference>
<protein>
    <submittedName>
        <fullName evidence="4">Sensor domain-containing diguanylate cyclase</fullName>
    </submittedName>
</protein>
<dbReference type="EMBL" id="BAAAZT010000070">
    <property type="protein sequence ID" value="GAA3906149.1"/>
    <property type="molecule type" value="Genomic_DNA"/>
</dbReference>
<gene>
    <name evidence="4" type="ORF">GCM10022228_15510</name>
</gene>
<dbReference type="PROSITE" id="PS50112">
    <property type="entry name" value="PAS"/>
    <property type="match status" value="2"/>
</dbReference>
<evidence type="ECO:0000313" key="4">
    <source>
        <dbReference type="EMBL" id="GAA3906149.1"/>
    </source>
</evidence>
<sequence>MTEPSLQQVLGEDVADLRRRFNQLYIAVEQSPAATAITDANGYIEFVNQRFLQITGYRRDELLGQTPALIQSGQTPNDVYDTLWATLRAGNVWQGELLNRRKSGELYWEAQTITPVKDAAGKVVSFVTVKEDITLRREQERELRLMAAAFDTGQATFITDADMIIRRANRAFTEITGYRDHEVIGKTPRLFKSGRHDRAFYRQLWQSLRDTGHWQGEIWNRNKNGDIYPLWQSITAVPDDPSQVRHYVSVFHDIAERKRLERELKARAMHDHLTGAYNRRAFDDALARYVAESARDRGVFSLLMFDIDHFKQINDIYGHAQGDVVLQQLAGRIEGCLRASDVFARWGGEEFAVLLHATDRSGAWRLAERILNAVRQRPLGQHSITVSIGVAEYIPGETRRALVSRADQALYAAKRRGRDMAVASSFVPVRY</sequence>
<dbReference type="SUPFAM" id="SSF55785">
    <property type="entry name" value="PYP-like sensor domain (PAS domain)"/>
    <property type="match status" value="2"/>
</dbReference>
<feature type="domain" description="GGDEF" evidence="3">
    <location>
        <begin position="298"/>
        <end position="426"/>
    </location>
</feature>
<dbReference type="CDD" id="cd01949">
    <property type="entry name" value="GGDEF"/>
    <property type="match status" value="1"/>
</dbReference>
<evidence type="ECO:0000259" key="1">
    <source>
        <dbReference type="PROSITE" id="PS50112"/>
    </source>
</evidence>
<dbReference type="Proteomes" id="UP001500133">
    <property type="component" value="Unassembled WGS sequence"/>
</dbReference>
<accession>A0ABP7LPZ4</accession>
<dbReference type="PROSITE" id="PS50887">
    <property type="entry name" value="GGDEF"/>
    <property type="match status" value="1"/>
</dbReference>
<keyword evidence="5" id="KW-1185">Reference proteome</keyword>
<dbReference type="NCBIfam" id="TIGR00229">
    <property type="entry name" value="sensory_box"/>
    <property type="match status" value="2"/>
</dbReference>
<dbReference type="Gene3D" id="3.30.70.270">
    <property type="match status" value="1"/>
</dbReference>
<dbReference type="NCBIfam" id="TIGR00254">
    <property type="entry name" value="GGDEF"/>
    <property type="match status" value="1"/>
</dbReference>
<proteinExistence type="predicted"/>
<dbReference type="InterPro" id="IPR001610">
    <property type="entry name" value="PAC"/>
</dbReference>
<dbReference type="InterPro" id="IPR000700">
    <property type="entry name" value="PAS-assoc_C"/>
</dbReference>
<feature type="domain" description="PAS" evidence="1">
    <location>
        <begin position="20"/>
        <end position="66"/>
    </location>
</feature>
<evidence type="ECO:0000259" key="3">
    <source>
        <dbReference type="PROSITE" id="PS50887"/>
    </source>
</evidence>
<dbReference type="PANTHER" id="PTHR46663:SF3">
    <property type="entry name" value="SLL0267 PROTEIN"/>
    <property type="match status" value="1"/>
</dbReference>
<dbReference type="Gene3D" id="3.30.450.20">
    <property type="entry name" value="PAS domain"/>
    <property type="match status" value="2"/>
</dbReference>
<dbReference type="SMART" id="SM00091">
    <property type="entry name" value="PAS"/>
    <property type="match status" value="2"/>
</dbReference>
<dbReference type="InterPro" id="IPR035965">
    <property type="entry name" value="PAS-like_dom_sf"/>
</dbReference>
<dbReference type="Pfam" id="PF13426">
    <property type="entry name" value="PAS_9"/>
    <property type="match status" value="2"/>
</dbReference>
<dbReference type="SUPFAM" id="SSF55073">
    <property type="entry name" value="Nucleotide cyclase"/>
    <property type="match status" value="1"/>
</dbReference>
<dbReference type="SMART" id="SM00267">
    <property type="entry name" value="GGDEF"/>
    <property type="match status" value="1"/>
</dbReference>